<sequence length="68" mass="8078">MFQLLLRQHVSNLRRGQVMSHHGDDILVRRERKDTNSRRIHSATERPRDGMNGNDDVYEWANGRLLHD</sequence>
<evidence type="ECO:0000313" key="2">
    <source>
        <dbReference type="EMBL" id="GAA4695246.1"/>
    </source>
</evidence>
<feature type="compositionally biased region" description="Basic and acidic residues" evidence="1">
    <location>
        <begin position="31"/>
        <end position="49"/>
    </location>
</feature>
<feature type="region of interest" description="Disordered" evidence="1">
    <location>
        <begin position="31"/>
        <end position="55"/>
    </location>
</feature>
<proteinExistence type="predicted"/>
<dbReference type="Proteomes" id="UP001501446">
    <property type="component" value="Unassembled WGS sequence"/>
</dbReference>
<reference evidence="3" key="1">
    <citation type="journal article" date="2019" name="Int. J. Syst. Evol. Microbiol.">
        <title>The Global Catalogue of Microorganisms (GCM) 10K type strain sequencing project: providing services to taxonomists for standard genome sequencing and annotation.</title>
        <authorList>
            <consortium name="The Broad Institute Genomics Platform"/>
            <consortium name="The Broad Institute Genome Sequencing Center for Infectious Disease"/>
            <person name="Wu L."/>
            <person name="Ma J."/>
        </authorList>
    </citation>
    <scope>NUCLEOTIDE SEQUENCE [LARGE SCALE GENOMIC DNA]</scope>
    <source>
        <strain evidence="3">JCM 18958</strain>
    </source>
</reference>
<comment type="caution">
    <text evidence="2">The sequence shown here is derived from an EMBL/GenBank/DDBJ whole genome shotgun (WGS) entry which is preliminary data.</text>
</comment>
<organism evidence="2 3">
    <name type="scientific">Kocuria gwangalliensis</name>
    <dbReference type="NCBI Taxonomy" id="501592"/>
    <lineage>
        <taxon>Bacteria</taxon>
        <taxon>Bacillati</taxon>
        <taxon>Actinomycetota</taxon>
        <taxon>Actinomycetes</taxon>
        <taxon>Micrococcales</taxon>
        <taxon>Micrococcaceae</taxon>
        <taxon>Kocuria</taxon>
    </lineage>
</organism>
<evidence type="ECO:0000256" key="1">
    <source>
        <dbReference type="SAM" id="MobiDB-lite"/>
    </source>
</evidence>
<keyword evidence="3" id="KW-1185">Reference proteome</keyword>
<protein>
    <submittedName>
        <fullName evidence="2">Uncharacterized protein</fullName>
    </submittedName>
</protein>
<name>A0ABP8WTF0_9MICC</name>
<gene>
    <name evidence="2" type="ORF">GCM10025781_11210</name>
</gene>
<accession>A0ABP8WTF0</accession>
<dbReference type="EMBL" id="BAABLN010000010">
    <property type="protein sequence ID" value="GAA4695246.1"/>
    <property type="molecule type" value="Genomic_DNA"/>
</dbReference>
<evidence type="ECO:0000313" key="3">
    <source>
        <dbReference type="Proteomes" id="UP001501446"/>
    </source>
</evidence>